<comment type="caution">
    <text evidence="2">The sequence shown here is derived from an EMBL/GenBank/DDBJ whole genome shotgun (WGS) entry which is preliminary data.</text>
</comment>
<protein>
    <submittedName>
        <fullName evidence="2">Uncharacterized protein</fullName>
    </submittedName>
</protein>
<dbReference type="Gene3D" id="3.60.15.10">
    <property type="entry name" value="Ribonuclease Z/Hydroxyacylglutathione hydrolase-like"/>
    <property type="match status" value="1"/>
</dbReference>
<dbReference type="PATRIC" id="fig|997897.5.peg.1323"/>
<keyword evidence="1" id="KW-0540">Nuclease</keyword>
<organism evidence="2 3">
    <name type="scientific">Enterocloster bolteae 90B8</name>
    <dbReference type="NCBI Taxonomy" id="997897"/>
    <lineage>
        <taxon>Bacteria</taxon>
        <taxon>Bacillati</taxon>
        <taxon>Bacillota</taxon>
        <taxon>Clostridia</taxon>
        <taxon>Lachnospirales</taxon>
        <taxon>Lachnospiraceae</taxon>
        <taxon>Enterocloster</taxon>
    </lineage>
</organism>
<proteinExistence type="predicted"/>
<gene>
    <name evidence="2" type="ORF">HMPREF1097_01242</name>
</gene>
<dbReference type="AlphaFoldDB" id="N9ZPW5"/>
<name>N9ZPW5_9FIRM</name>
<dbReference type="HOGENOM" id="CLU_1044874_0_0_9"/>
<dbReference type="Pfam" id="PF23023">
    <property type="entry name" value="Anti-Pycsar_Apyc1"/>
    <property type="match status" value="1"/>
</dbReference>
<dbReference type="RefSeq" id="WP_002571513.1">
    <property type="nucleotide sequence ID" value="NZ_KB851149.1"/>
</dbReference>
<reference evidence="2 3" key="1">
    <citation type="submission" date="2013-01" db="EMBL/GenBank/DDBJ databases">
        <title>The Genome Sequence of Clostridium bolteae 90B8.</title>
        <authorList>
            <consortium name="The Broad Institute Genome Sequencing Platform"/>
            <person name="Earl A."/>
            <person name="Ward D."/>
            <person name="Feldgarden M."/>
            <person name="Gevers D."/>
            <person name="Courvalin P."/>
            <person name="Lambert T."/>
            <person name="Walker B."/>
            <person name="Young S.K."/>
            <person name="Zeng Q."/>
            <person name="Gargeya S."/>
            <person name="Fitzgerald M."/>
            <person name="Haas B."/>
            <person name="Abouelleil A."/>
            <person name="Alvarado L."/>
            <person name="Arachchi H.M."/>
            <person name="Berlin A.M."/>
            <person name="Chapman S.B."/>
            <person name="Dewar J."/>
            <person name="Goldberg J."/>
            <person name="Griggs A."/>
            <person name="Gujja S."/>
            <person name="Hansen M."/>
            <person name="Howarth C."/>
            <person name="Imamovic A."/>
            <person name="Larimer J."/>
            <person name="McCowan C."/>
            <person name="Murphy C."/>
            <person name="Neiman D."/>
            <person name="Pearson M."/>
            <person name="Priest M."/>
            <person name="Roberts A."/>
            <person name="Saif S."/>
            <person name="Shea T."/>
            <person name="Sisk P."/>
            <person name="Sykes S."/>
            <person name="Wortman J."/>
            <person name="Nusbaum C."/>
            <person name="Birren B."/>
        </authorList>
    </citation>
    <scope>NUCLEOTIDE SEQUENCE [LARGE SCALE GENOMIC DNA]</scope>
    <source>
        <strain evidence="2 3">90B8</strain>
    </source>
</reference>
<dbReference type="Proteomes" id="UP000013041">
    <property type="component" value="Unassembled WGS sequence"/>
</dbReference>
<evidence type="ECO:0000256" key="1">
    <source>
        <dbReference type="ARBA" id="ARBA00022759"/>
    </source>
</evidence>
<evidence type="ECO:0000313" key="2">
    <source>
        <dbReference type="EMBL" id="ENZ41866.1"/>
    </source>
</evidence>
<dbReference type="InterPro" id="IPR036866">
    <property type="entry name" value="RibonucZ/Hydroxyglut_hydro"/>
</dbReference>
<dbReference type="EMBL" id="AGYG01000009">
    <property type="protein sequence ID" value="ENZ41866.1"/>
    <property type="molecule type" value="Genomic_DNA"/>
</dbReference>
<sequence length="266" mass="30898">MKLTMLGTGHATVTECYNTCFVLHDCNKFFLIDGGGGNALLHQLKMVGIEWKEIKEIFVTHRHTDHLLGVIWLVRVIGQAMHNDEYKGEVNIYAHEEVVFLIKDIVCKLCSTKETKYIGNRIHLIIVSDGEKRTINGHNITFFDIHSSKAKQFGFCMELDRGEKLTCCGDEPYNQYEEKYVKNSKWLLHEAFCLYGEADIFRPYEISHSTVKDACELAEEMNIQNLLLYHTEDKNIKERKELYLKEGKKYYTGNLYIPDDLETLEI</sequence>
<dbReference type="PANTHER" id="PTHR46018:SF2">
    <property type="entry name" value="ZINC PHOSPHODIESTERASE ELAC PROTEIN 1"/>
    <property type="match status" value="1"/>
</dbReference>
<keyword evidence="1" id="KW-0255">Endonuclease</keyword>
<accession>N9ZPW5</accession>
<evidence type="ECO:0000313" key="3">
    <source>
        <dbReference type="Proteomes" id="UP000013041"/>
    </source>
</evidence>
<dbReference type="SUPFAM" id="SSF56281">
    <property type="entry name" value="Metallo-hydrolase/oxidoreductase"/>
    <property type="match status" value="1"/>
</dbReference>
<keyword evidence="1" id="KW-0378">Hydrolase</keyword>
<dbReference type="GO" id="GO:0042781">
    <property type="term" value="F:3'-tRNA processing endoribonuclease activity"/>
    <property type="evidence" value="ECO:0007669"/>
    <property type="project" value="TreeGrafter"/>
</dbReference>
<dbReference type="PANTHER" id="PTHR46018">
    <property type="entry name" value="ZINC PHOSPHODIESTERASE ELAC PROTEIN 1"/>
    <property type="match status" value="1"/>
</dbReference>